<accession>A0A7R8V1M8</accession>
<evidence type="ECO:0000313" key="3">
    <source>
        <dbReference type="EMBL" id="CAD7090958.1"/>
    </source>
</evidence>
<dbReference type="PROSITE" id="PS51257">
    <property type="entry name" value="PROKAR_LIPOPROTEIN"/>
    <property type="match status" value="1"/>
</dbReference>
<dbReference type="AlphaFoldDB" id="A0A7R8V1M8"/>
<dbReference type="InParanoid" id="A0A7R8V1M8"/>
<feature type="chain" id="PRO_5031318301" evidence="2">
    <location>
        <begin position="26"/>
        <end position="216"/>
    </location>
</feature>
<feature type="signal peptide" evidence="2">
    <location>
        <begin position="1"/>
        <end position="25"/>
    </location>
</feature>
<proteinExistence type="predicted"/>
<sequence length="216" mass="23374">MIINRPEGWLTYALFILILACFVKSHPLQEAVSQEGDSVDCDPLTAVENGGDEVDVILIGEDEDPRGAISGTVASSLVGVGAGGVTGVIAGAGLGGIGGLLVPGVRRRSEAKNKNSQDKSKVSDLDEKGNKEDSVEKDEEGDEDEDYDDSEDEDDNEDLGRNAPFGGSSSNDNSGQMLLFLRGGINVDRLYELRQKMKLLKIKKKFKTKTRHYLWN</sequence>
<name>A0A7R8V1M8_HERIL</name>
<dbReference type="EMBL" id="LR899013">
    <property type="protein sequence ID" value="CAD7090958.1"/>
    <property type="molecule type" value="Genomic_DNA"/>
</dbReference>
<protein>
    <submittedName>
        <fullName evidence="3">Uncharacterized protein</fullName>
    </submittedName>
</protein>
<keyword evidence="2" id="KW-0732">Signal</keyword>
<keyword evidence="4" id="KW-1185">Reference proteome</keyword>
<gene>
    <name evidence="3" type="ORF">HERILL_LOCUS13411</name>
</gene>
<organism evidence="3 4">
    <name type="scientific">Hermetia illucens</name>
    <name type="common">Black soldier fly</name>
    <dbReference type="NCBI Taxonomy" id="343691"/>
    <lineage>
        <taxon>Eukaryota</taxon>
        <taxon>Metazoa</taxon>
        <taxon>Ecdysozoa</taxon>
        <taxon>Arthropoda</taxon>
        <taxon>Hexapoda</taxon>
        <taxon>Insecta</taxon>
        <taxon>Pterygota</taxon>
        <taxon>Neoptera</taxon>
        <taxon>Endopterygota</taxon>
        <taxon>Diptera</taxon>
        <taxon>Brachycera</taxon>
        <taxon>Stratiomyomorpha</taxon>
        <taxon>Stratiomyidae</taxon>
        <taxon>Hermetiinae</taxon>
        <taxon>Hermetia</taxon>
    </lineage>
</organism>
<evidence type="ECO:0000256" key="2">
    <source>
        <dbReference type="SAM" id="SignalP"/>
    </source>
</evidence>
<dbReference type="Proteomes" id="UP000594454">
    <property type="component" value="Chromosome 5"/>
</dbReference>
<evidence type="ECO:0000256" key="1">
    <source>
        <dbReference type="SAM" id="MobiDB-lite"/>
    </source>
</evidence>
<evidence type="ECO:0000313" key="4">
    <source>
        <dbReference type="Proteomes" id="UP000594454"/>
    </source>
</evidence>
<dbReference type="OrthoDB" id="10635590at2759"/>
<feature type="region of interest" description="Disordered" evidence="1">
    <location>
        <begin position="108"/>
        <end position="173"/>
    </location>
</feature>
<feature type="compositionally biased region" description="Basic and acidic residues" evidence="1">
    <location>
        <begin position="108"/>
        <end position="134"/>
    </location>
</feature>
<reference evidence="3 4" key="1">
    <citation type="submission" date="2020-11" db="EMBL/GenBank/DDBJ databases">
        <authorList>
            <person name="Wallbank WR R."/>
            <person name="Pardo Diaz C."/>
            <person name="Kozak K."/>
            <person name="Martin S."/>
            <person name="Jiggins C."/>
            <person name="Moest M."/>
            <person name="Warren A I."/>
            <person name="Generalovic N T."/>
            <person name="Byers J.R.P. K."/>
            <person name="Montejo-Kovacevich G."/>
            <person name="Yen C E."/>
        </authorList>
    </citation>
    <scope>NUCLEOTIDE SEQUENCE [LARGE SCALE GENOMIC DNA]</scope>
</reference>
<feature type="compositionally biased region" description="Acidic residues" evidence="1">
    <location>
        <begin position="135"/>
        <end position="157"/>
    </location>
</feature>